<reference evidence="3 4" key="1">
    <citation type="submission" date="2017-10" db="EMBL/GenBank/DDBJ databases">
        <title>Draft genome sequences of strains TRE 1, TRE 9, TRE H and TRI 7, isolated from tamarins, belonging to four potential novel Bifidobacterium species.</title>
        <authorList>
            <person name="Mattarelli P."/>
            <person name="Modesto M."/>
            <person name="Puglisi E."/>
            <person name="Morelli L."/>
            <person name="Spezio C."/>
            <person name="Bonetti A."/>
            <person name="Sandri C."/>
        </authorList>
    </citation>
    <scope>NUCLEOTIDE SEQUENCE [LARGE SCALE GENOMIC DNA]</scope>
    <source>
        <strain evidence="4">TRE1</strain>
    </source>
</reference>
<sequence>MIEAPRSGDPIRRKIESLGTRLSLPTVIKALGVLEGEHPASRRGTGYDYLDIRPYEPGEEARLIDWKASARAGRPMIIDKERESNGNVWLLLDIGREMTGACPSGERAIDVAANALRMFAMLSLRRSDDLSIVLGDDSHITRVPFNGGFAKFEHVFDNLLDRDFVRPRNFDALIDYAGRIRNRRSLVVLATDEAVWTGERARRLRTLAQTHPIITVNVSTINPFAFTDRFDHVVDARDGRRVPAFMRTEKVASSVDVHREFQAAAAAREVVKNGSTMIRGASSDAMFNEFVSLVSTTLARGGFRQSPPAGAGDVTAMDASGGSDTSGGLS</sequence>
<evidence type="ECO:0000313" key="3">
    <source>
        <dbReference type="EMBL" id="PJM72766.1"/>
    </source>
</evidence>
<dbReference type="PANTHER" id="PTHR33608">
    <property type="entry name" value="BLL2464 PROTEIN"/>
    <property type="match status" value="1"/>
</dbReference>
<evidence type="ECO:0000259" key="2">
    <source>
        <dbReference type="Pfam" id="PF01882"/>
    </source>
</evidence>
<keyword evidence="4" id="KW-1185">Reference proteome</keyword>
<comment type="caution">
    <text evidence="3">The sequence shown here is derived from an EMBL/GenBank/DDBJ whole genome shotgun (WGS) entry which is preliminary data.</text>
</comment>
<dbReference type="EMBL" id="PEBI01000004">
    <property type="protein sequence ID" value="PJM72766.1"/>
    <property type="molecule type" value="Genomic_DNA"/>
</dbReference>
<gene>
    <name evidence="3" type="ORF">CS006_09410</name>
</gene>
<evidence type="ECO:0000313" key="4">
    <source>
        <dbReference type="Proteomes" id="UP000229095"/>
    </source>
</evidence>
<proteinExistence type="predicted"/>
<dbReference type="Proteomes" id="UP000229095">
    <property type="component" value="Unassembled WGS sequence"/>
</dbReference>
<evidence type="ECO:0000256" key="1">
    <source>
        <dbReference type="SAM" id="MobiDB-lite"/>
    </source>
</evidence>
<feature type="region of interest" description="Disordered" evidence="1">
    <location>
        <begin position="302"/>
        <end position="330"/>
    </location>
</feature>
<accession>A0A2M9H7J7</accession>
<dbReference type="Pfam" id="PF01882">
    <property type="entry name" value="DUF58"/>
    <property type="match status" value="1"/>
</dbReference>
<protein>
    <submittedName>
        <fullName evidence="3">DUF58 domain-containing protein</fullName>
    </submittedName>
</protein>
<name>A0A2M9H7J7_9BIFI</name>
<dbReference type="AlphaFoldDB" id="A0A2M9H7J7"/>
<dbReference type="InterPro" id="IPR002881">
    <property type="entry name" value="DUF58"/>
</dbReference>
<feature type="domain" description="DUF58" evidence="2">
    <location>
        <begin position="51"/>
        <end position="219"/>
    </location>
</feature>
<organism evidence="3 4">
    <name type="scientific">Bifidobacterium primatium</name>
    <dbReference type="NCBI Taxonomy" id="2045438"/>
    <lineage>
        <taxon>Bacteria</taxon>
        <taxon>Bacillati</taxon>
        <taxon>Actinomycetota</taxon>
        <taxon>Actinomycetes</taxon>
        <taxon>Bifidobacteriales</taxon>
        <taxon>Bifidobacteriaceae</taxon>
        <taxon>Bifidobacterium</taxon>
    </lineage>
</organism>
<dbReference type="OrthoDB" id="9776116at2"/>
<dbReference type="PANTHER" id="PTHR33608:SF3">
    <property type="entry name" value="SLR2013 PROTEIN"/>
    <property type="match status" value="1"/>
</dbReference>
<dbReference type="RefSeq" id="WP_100511553.1">
    <property type="nucleotide sequence ID" value="NZ_PEBI01000004.1"/>
</dbReference>